<keyword evidence="1" id="KW-0812">Transmembrane</keyword>
<reference evidence="2 4" key="1">
    <citation type="submission" date="2023-08" db="EMBL/GenBank/DDBJ databases">
        <authorList>
            <person name="Folkvardsen B D."/>
            <person name="Norman A."/>
        </authorList>
    </citation>
    <scope>NUCLEOTIDE SEQUENCE [LARGE SCALE GENOMIC DNA]</scope>
    <source>
        <strain evidence="2 4">Mu0083</strain>
    </source>
</reference>
<evidence type="ECO:0000313" key="3">
    <source>
        <dbReference type="EMBL" id="CAJ1505148.1"/>
    </source>
</evidence>
<keyword evidence="1" id="KW-1133">Transmembrane helix</keyword>
<sequence>MRRGCLLWVVLGVRVAMGVLGVLAVLVVMVLSGMGRLWWVRVLVGMRVWGRWWRGWRRWCGWCWGWGCWLG</sequence>
<evidence type="ECO:0000256" key="1">
    <source>
        <dbReference type="SAM" id="Phobius"/>
    </source>
</evidence>
<keyword evidence="1" id="KW-0472">Membrane</keyword>
<proteinExistence type="predicted"/>
<gene>
    <name evidence="2" type="ORF">MU0083_003613</name>
    <name evidence="3" type="ORF">MU0083_003617</name>
</gene>
<keyword evidence="4" id="KW-1185">Reference proteome</keyword>
<feature type="transmembrane region" description="Helical" evidence="1">
    <location>
        <begin position="6"/>
        <end position="31"/>
    </location>
</feature>
<evidence type="ECO:0000313" key="2">
    <source>
        <dbReference type="EMBL" id="CAJ1505132.1"/>
    </source>
</evidence>
<protein>
    <submittedName>
        <fullName evidence="2">Uncharacterized protein</fullName>
    </submittedName>
</protein>
<dbReference type="EMBL" id="OY726394">
    <property type="protein sequence ID" value="CAJ1505148.1"/>
    <property type="molecule type" value="Genomic_DNA"/>
</dbReference>
<name>A0ABN9NKL4_9MYCO</name>
<dbReference type="RefSeq" id="WP_308474284.1">
    <property type="nucleotide sequence ID" value="NZ_OY726394.1"/>
</dbReference>
<dbReference type="EMBL" id="OY726394">
    <property type="protein sequence ID" value="CAJ1505132.1"/>
    <property type="molecule type" value="Genomic_DNA"/>
</dbReference>
<evidence type="ECO:0000313" key="4">
    <source>
        <dbReference type="Proteomes" id="UP001190336"/>
    </source>
</evidence>
<dbReference type="Proteomes" id="UP001190336">
    <property type="component" value="Chromosome"/>
</dbReference>
<accession>A0ABN9NKL4</accession>
<organism evidence="2 4">
    <name type="scientific">[Mycobacterium] kokjensenii</name>
    <dbReference type="NCBI Taxonomy" id="3064287"/>
    <lineage>
        <taxon>Bacteria</taxon>
        <taxon>Bacillati</taxon>
        <taxon>Actinomycetota</taxon>
        <taxon>Actinomycetes</taxon>
        <taxon>Mycobacteriales</taxon>
        <taxon>Mycobacteriaceae</taxon>
        <taxon>Mycolicibacter</taxon>
    </lineage>
</organism>